<sequence>MSEEIKINCFRNDPIRELIKPNLSKITQLPLEMGVEAINLLMETMKDQGAKRKTVRQVYKEASLFPRESTIG</sequence>
<feature type="domain" description="Transcriptional regulator LacI/GalR-like sensor" evidence="4">
    <location>
        <begin position="3"/>
        <end position="70"/>
    </location>
</feature>
<dbReference type="RefSeq" id="WP_201919342.1">
    <property type="nucleotide sequence ID" value="NZ_JAERQG010000001.1"/>
</dbReference>
<evidence type="ECO:0000313" key="6">
    <source>
        <dbReference type="Proteomes" id="UP000642920"/>
    </source>
</evidence>
<dbReference type="Gene3D" id="3.40.50.2300">
    <property type="match status" value="1"/>
</dbReference>
<name>A0A937ADS0_9BACT</name>
<evidence type="ECO:0000313" key="5">
    <source>
        <dbReference type="EMBL" id="MBL0764836.1"/>
    </source>
</evidence>
<keyword evidence="6" id="KW-1185">Reference proteome</keyword>
<accession>A0A937ADS0</accession>
<organism evidence="5 6">
    <name type="scientific">Marivirga atlantica</name>
    <dbReference type="NCBI Taxonomy" id="1548457"/>
    <lineage>
        <taxon>Bacteria</taxon>
        <taxon>Pseudomonadati</taxon>
        <taxon>Bacteroidota</taxon>
        <taxon>Cytophagia</taxon>
        <taxon>Cytophagales</taxon>
        <taxon>Marivirgaceae</taxon>
        <taxon>Marivirga</taxon>
    </lineage>
</organism>
<evidence type="ECO:0000256" key="3">
    <source>
        <dbReference type="ARBA" id="ARBA00023163"/>
    </source>
</evidence>
<comment type="caution">
    <text evidence="5">The sequence shown here is derived from an EMBL/GenBank/DDBJ whole genome shotgun (WGS) entry which is preliminary data.</text>
</comment>
<protein>
    <submittedName>
        <fullName evidence="5">Substrate-binding domain-containing protein</fullName>
    </submittedName>
</protein>
<evidence type="ECO:0000256" key="2">
    <source>
        <dbReference type="ARBA" id="ARBA00023125"/>
    </source>
</evidence>
<dbReference type="Proteomes" id="UP000642920">
    <property type="component" value="Unassembled WGS sequence"/>
</dbReference>
<dbReference type="InterPro" id="IPR046335">
    <property type="entry name" value="LacI/GalR-like_sensor"/>
</dbReference>
<dbReference type="EMBL" id="JAERQG010000001">
    <property type="protein sequence ID" value="MBL0764836.1"/>
    <property type="molecule type" value="Genomic_DNA"/>
</dbReference>
<dbReference type="GO" id="GO:0003677">
    <property type="term" value="F:DNA binding"/>
    <property type="evidence" value="ECO:0007669"/>
    <property type="project" value="UniProtKB-KW"/>
</dbReference>
<dbReference type="InterPro" id="IPR028082">
    <property type="entry name" value="Peripla_BP_I"/>
</dbReference>
<dbReference type="SUPFAM" id="SSF53822">
    <property type="entry name" value="Periplasmic binding protein-like I"/>
    <property type="match status" value="1"/>
</dbReference>
<evidence type="ECO:0000259" key="4">
    <source>
        <dbReference type="Pfam" id="PF13377"/>
    </source>
</evidence>
<keyword evidence="3" id="KW-0804">Transcription</keyword>
<evidence type="ECO:0000256" key="1">
    <source>
        <dbReference type="ARBA" id="ARBA00023015"/>
    </source>
</evidence>
<dbReference type="AlphaFoldDB" id="A0A937ADS0"/>
<keyword evidence="2" id="KW-0238">DNA-binding</keyword>
<gene>
    <name evidence="5" type="ORF">JKP34_06205</name>
</gene>
<reference evidence="5" key="1">
    <citation type="submission" date="2021-01" db="EMBL/GenBank/DDBJ databases">
        <title>Marivirga sp. nov., isolated from intertidal surface sediments.</title>
        <authorList>
            <person name="Zhang M."/>
        </authorList>
    </citation>
    <scope>NUCLEOTIDE SEQUENCE</scope>
    <source>
        <strain evidence="5">SM1354</strain>
    </source>
</reference>
<keyword evidence="1" id="KW-0805">Transcription regulation</keyword>
<proteinExistence type="predicted"/>
<dbReference type="Pfam" id="PF13377">
    <property type="entry name" value="Peripla_BP_3"/>
    <property type="match status" value="1"/>
</dbReference>